<protein>
    <submittedName>
        <fullName evidence="2">RES domain-containing protein</fullName>
    </submittedName>
</protein>
<organism evidence="2 3">
    <name type="scientific">Pusillimonas noertemannii</name>
    <dbReference type="NCBI Taxonomy" id="305977"/>
    <lineage>
        <taxon>Bacteria</taxon>
        <taxon>Pseudomonadati</taxon>
        <taxon>Pseudomonadota</taxon>
        <taxon>Betaproteobacteria</taxon>
        <taxon>Burkholderiales</taxon>
        <taxon>Alcaligenaceae</taxon>
        <taxon>Pusillimonas</taxon>
    </lineage>
</organism>
<name>A0A2U1CN15_9BURK</name>
<accession>A0A2U1CN15</accession>
<reference evidence="2 3" key="1">
    <citation type="submission" date="2018-04" db="EMBL/GenBank/DDBJ databases">
        <title>Genomic Encyclopedia of Type Strains, Phase IV (KMG-IV): sequencing the most valuable type-strain genomes for metagenomic binning, comparative biology and taxonomic classification.</title>
        <authorList>
            <person name="Goeker M."/>
        </authorList>
    </citation>
    <scope>NUCLEOTIDE SEQUENCE [LARGE SCALE GENOMIC DNA]</scope>
    <source>
        <strain evidence="2 3">DSM 10065</strain>
    </source>
</reference>
<evidence type="ECO:0000259" key="1">
    <source>
        <dbReference type="SMART" id="SM00953"/>
    </source>
</evidence>
<comment type="caution">
    <text evidence="2">The sequence shown here is derived from an EMBL/GenBank/DDBJ whole genome shotgun (WGS) entry which is preliminary data.</text>
</comment>
<dbReference type="OrthoDB" id="9789501at2"/>
<sequence>MIFWRISAFPDLTGRGGMLAGGRWHRAGRPVVYLADSPASAMLEVLVQLEIDAEDVPDNLKLLRIEIPDSASMQNLADHLPEHWEDNPAHTRALGDDWLAKNQTLLLQVPSAIMPHTRNYLFNPLHAEAGLAKVEVETLRLDGRLLKGRSPTSG</sequence>
<dbReference type="SMART" id="SM00953">
    <property type="entry name" value="RES"/>
    <property type="match status" value="1"/>
</dbReference>
<gene>
    <name evidence="2" type="ORF">C7440_1906</name>
</gene>
<feature type="domain" description="RES" evidence="1">
    <location>
        <begin position="11"/>
        <end position="136"/>
    </location>
</feature>
<dbReference type="EMBL" id="QEKO01000002">
    <property type="protein sequence ID" value="PVY62413.1"/>
    <property type="molecule type" value="Genomic_DNA"/>
</dbReference>
<dbReference type="RefSeq" id="WP_116518353.1">
    <property type="nucleotide sequence ID" value="NZ_JACCEX010000002.1"/>
</dbReference>
<dbReference type="InterPro" id="IPR014914">
    <property type="entry name" value="RES_dom"/>
</dbReference>
<dbReference type="AlphaFoldDB" id="A0A2U1CN15"/>
<evidence type="ECO:0000313" key="2">
    <source>
        <dbReference type="EMBL" id="PVY62413.1"/>
    </source>
</evidence>
<dbReference type="Proteomes" id="UP000246145">
    <property type="component" value="Unassembled WGS sequence"/>
</dbReference>
<keyword evidence="3" id="KW-1185">Reference proteome</keyword>
<proteinExistence type="predicted"/>
<dbReference type="Pfam" id="PF08808">
    <property type="entry name" value="RES"/>
    <property type="match status" value="1"/>
</dbReference>
<evidence type="ECO:0000313" key="3">
    <source>
        <dbReference type="Proteomes" id="UP000246145"/>
    </source>
</evidence>